<dbReference type="Gene3D" id="2.160.10.10">
    <property type="entry name" value="Hexapeptide repeat proteins"/>
    <property type="match status" value="1"/>
</dbReference>
<name>A0A853KAZ7_9BACL</name>
<dbReference type="SUPFAM" id="SSF51161">
    <property type="entry name" value="Trimeric LpxA-like enzymes"/>
    <property type="match status" value="1"/>
</dbReference>
<dbReference type="RefSeq" id="WP_156481847.1">
    <property type="nucleotide sequence ID" value="NZ_LSUQ01000031.1"/>
</dbReference>
<dbReference type="Proteomes" id="UP000077421">
    <property type="component" value="Unassembled WGS sequence"/>
</dbReference>
<dbReference type="AlphaFoldDB" id="A0A853KAZ7"/>
<sequence>MRQRGAPFFVVLMTGALAALLLTQYIRDWDIDTEIEHTLLNPRKKRVHPVRKPEFVAPVNLRAPFSAHSPIEPMHSSIEPIECEPTPTPATASPAVASTTQPEPPVANREFYAMRTLLPQVHPTVTRFLADPSDVRLGPGVTIGALTTLDTLHAGENRVTPILLEEHVTVETGCQLHGPVEIHAETIVGASSYLENVKIGRRCTIEPFSVLVNVSIPDDTVVRQGAILCAPSAEVFFENTV</sequence>
<evidence type="ECO:0000313" key="1">
    <source>
        <dbReference type="EMBL" id="OAG93534.1"/>
    </source>
</evidence>
<proteinExistence type="predicted"/>
<dbReference type="OrthoDB" id="9801810at2"/>
<evidence type="ECO:0000313" key="2">
    <source>
        <dbReference type="Proteomes" id="UP000077421"/>
    </source>
</evidence>
<protein>
    <submittedName>
        <fullName evidence="1">Uncharacterized protein</fullName>
    </submittedName>
</protein>
<gene>
    <name evidence="1" type="ORF">AYW79_10185</name>
</gene>
<comment type="caution">
    <text evidence="1">The sequence shown here is derived from an EMBL/GenBank/DDBJ whole genome shotgun (WGS) entry which is preliminary data.</text>
</comment>
<dbReference type="InterPro" id="IPR011004">
    <property type="entry name" value="Trimer_LpxA-like_sf"/>
</dbReference>
<reference evidence="1 2" key="1">
    <citation type="submission" date="2016-02" db="EMBL/GenBank/DDBJ databases">
        <title>Draft genome sequence of Acidibacillus ferrooxidans SLC66.</title>
        <authorList>
            <person name="Oliveira G."/>
            <person name="Nancucheo I."/>
            <person name="Dall'Agnol H."/>
            <person name="Johnson B."/>
            <person name="Oliveira R."/>
            <person name="Nunes G.L."/>
            <person name="Tzotzos G."/>
            <person name="Orellana S.C."/>
            <person name="Salim A.C."/>
            <person name="Araujo F.M."/>
        </authorList>
    </citation>
    <scope>NUCLEOTIDE SEQUENCE [LARGE SCALE GENOMIC DNA]</scope>
    <source>
        <strain evidence="1 2">SLC66</strain>
    </source>
</reference>
<dbReference type="EMBL" id="LSUQ01000031">
    <property type="protein sequence ID" value="OAG93534.1"/>
    <property type="molecule type" value="Genomic_DNA"/>
</dbReference>
<accession>A0A853KAZ7</accession>
<organism evidence="1 2">
    <name type="scientific">Ferroacidibacillus organovorans</name>
    <dbReference type="NCBI Taxonomy" id="1765683"/>
    <lineage>
        <taxon>Bacteria</taxon>
        <taxon>Bacillati</taxon>
        <taxon>Bacillota</taxon>
        <taxon>Bacilli</taxon>
        <taxon>Bacillales</taxon>
        <taxon>Alicyclobacillaceae</taxon>
        <taxon>Ferroacidibacillus</taxon>
    </lineage>
</organism>